<dbReference type="InterPro" id="IPR032466">
    <property type="entry name" value="Metal_Hydrolase"/>
</dbReference>
<dbReference type="SUPFAM" id="SSF51556">
    <property type="entry name" value="Metallo-dependent hydrolases"/>
    <property type="match status" value="1"/>
</dbReference>
<keyword evidence="1 2" id="KW-0378">Hydrolase</keyword>
<organism evidence="2 3">
    <name type="scientific">Gracilibacillus thailandensis</name>
    <dbReference type="NCBI Taxonomy" id="563735"/>
    <lineage>
        <taxon>Bacteria</taxon>
        <taxon>Bacillati</taxon>
        <taxon>Bacillota</taxon>
        <taxon>Bacilli</taxon>
        <taxon>Bacillales</taxon>
        <taxon>Bacillaceae</taxon>
        <taxon>Gracilibacillus</taxon>
    </lineage>
</organism>
<dbReference type="Gene3D" id="3.20.20.140">
    <property type="entry name" value="Metal-dependent hydrolases"/>
    <property type="match status" value="1"/>
</dbReference>
<dbReference type="GO" id="GO:0046872">
    <property type="term" value="F:metal ion binding"/>
    <property type="evidence" value="ECO:0007669"/>
    <property type="project" value="UniProtKB-KW"/>
</dbReference>
<sequence>MKIFDPHIHCYSRTTDDYQKMGAAGVRVVVEPSFWLGSDRQYAESYFDYFKHILTFEPTRAKQFGNIEHFSCIGMNPKEANNLEIAHEVIDGMGEYLKHERCLALGEIGFDLITDAEEEIMVRQLQMAKELDLLVMVHTPHTQKRKGTYKTCEILEQVGINKDKVILDHNNQDTMDIAVDYGAWSAMTIYPTKVLVDGALELLGKYGTDRMMINTAADWGPADPLNIANTALAMRKAGYSDEEIEKLVWDNPFNYYKQSGKLNLEKQQEVHSN</sequence>
<gene>
    <name evidence="2" type="ORF">GH885_12040</name>
</gene>
<dbReference type="AlphaFoldDB" id="A0A6N7R142"/>
<comment type="similarity">
    <text evidence="1">Belongs to the metallo-dependent hydrolases superfamily.</text>
</comment>
<evidence type="ECO:0000313" key="3">
    <source>
        <dbReference type="Proteomes" id="UP000435187"/>
    </source>
</evidence>
<name>A0A6N7R142_9BACI</name>
<dbReference type="RefSeq" id="WP_153835686.1">
    <property type="nucleotide sequence ID" value="NZ_JBHUMW010000091.1"/>
</dbReference>
<dbReference type="PANTHER" id="PTHR42658:SF1">
    <property type="entry name" value="HYDROLASE TATD"/>
    <property type="match status" value="1"/>
</dbReference>
<dbReference type="PANTHER" id="PTHR42658">
    <property type="entry name" value="HYDROLASE TATD"/>
    <property type="match status" value="1"/>
</dbReference>
<dbReference type="EMBL" id="WJEE01000025">
    <property type="protein sequence ID" value="MRI67065.1"/>
    <property type="molecule type" value="Genomic_DNA"/>
</dbReference>
<protein>
    <submittedName>
        <fullName evidence="2">Hydrolase TatD</fullName>
    </submittedName>
</protein>
<dbReference type="InterPro" id="IPR001130">
    <property type="entry name" value="TatD-like"/>
</dbReference>
<keyword evidence="3" id="KW-1185">Reference proteome</keyword>
<dbReference type="Pfam" id="PF01026">
    <property type="entry name" value="TatD_DNase"/>
    <property type="match status" value="1"/>
</dbReference>
<dbReference type="GO" id="GO:0016788">
    <property type="term" value="F:hydrolase activity, acting on ester bonds"/>
    <property type="evidence" value="ECO:0007669"/>
    <property type="project" value="UniProtKB-UniRule"/>
</dbReference>
<dbReference type="PIRSF" id="PIRSF005295">
    <property type="entry name" value="UCP005295_TatD"/>
    <property type="match status" value="1"/>
</dbReference>
<evidence type="ECO:0000313" key="2">
    <source>
        <dbReference type="EMBL" id="MRI67065.1"/>
    </source>
</evidence>
<reference evidence="2 3" key="1">
    <citation type="submission" date="2019-10" db="EMBL/GenBank/DDBJ databases">
        <title>Gracilibacillus salitolerans sp. nov., a moderate halophile isolated from a saline soil in northwest China.</title>
        <authorList>
            <person name="Gan L."/>
        </authorList>
    </citation>
    <scope>NUCLEOTIDE SEQUENCE [LARGE SCALE GENOMIC DNA]</scope>
    <source>
        <strain evidence="2 3">TP2-8</strain>
    </source>
</reference>
<accession>A0A6N7R142</accession>
<dbReference type="InterPro" id="IPR012022">
    <property type="entry name" value="UCP005295"/>
</dbReference>
<evidence type="ECO:0000256" key="1">
    <source>
        <dbReference type="PIRNR" id="PIRNR005295"/>
    </source>
</evidence>
<proteinExistence type="inferred from homology"/>
<keyword evidence="1" id="KW-0479">Metal-binding</keyword>
<comment type="caution">
    <text evidence="2">The sequence shown here is derived from an EMBL/GenBank/DDBJ whole genome shotgun (WGS) entry which is preliminary data.</text>
</comment>
<dbReference type="Proteomes" id="UP000435187">
    <property type="component" value="Unassembled WGS sequence"/>
</dbReference>